<dbReference type="OrthoDB" id="2686083at2759"/>
<feature type="transmembrane region" description="Helical" evidence="2">
    <location>
        <begin position="455"/>
        <end position="473"/>
    </location>
</feature>
<sequence>MTLNILVSFSLLALVVTARPLSDTPQSARRSLQVQNAVQAIFQSRTGQSPDCLACEEDDDVHVSLTTSEEQSALLSSLDSLDALKAVIPLNIDGSPSEDERQLYDLLAKLKSTGSLDDIDGDSLPIPDIVPSALAEETAPVEDGASAEETSPEGYPSAAFADLYSSPPLVVLAVSSLAALLAVLCVGAGLYAYNHINNIMIKSGIAWDVLPRLEKRVGLDMPYDDNSEGGSTPLPEKCRLILDAPLPPAGLIQDNAGDDLHEKLLLVDVDGPVSDDTDLNEKFHDAQEHSLLFLDSDLPPQYQPMPDVPRIVVEEPADPDLLPLPEISSDHPTPFSTPLPTPLRTPIASPTRSPARRTPQMRELQSSPTLTSKPVWSLRAADAPVLGLADQSASFNAQYRSDSPTPQLPGALFADDAPEMVELQRPHQRLPRQPLDIAFALQLRPGLGLGADSAWLVRFLMAMFGWMTFFVGGGPRREEGPRRALAA</sequence>
<dbReference type="EMBL" id="ML143568">
    <property type="protein sequence ID" value="TBU21900.1"/>
    <property type="molecule type" value="Genomic_DNA"/>
</dbReference>
<proteinExistence type="predicted"/>
<dbReference type="AlphaFoldDB" id="A0A4Q9M4R7"/>
<name>A0A4Q9M4R7_9APHY</name>
<protein>
    <submittedName>
        <fullName evidence="4">Uncharacterized protein</fullName>
    </submittedName>
</protein>
<keyword evidence="2" id="KW-0812">Transmembrane</keyword>
<keyword evidence="2" id="KW-0472">Membrane</keyword>
<feature type="signal peptide" evidence="3">
    <location>
        <begin position="1"/>
        <end position="18"/>
    </location>
</feature>
<organism evidence="4">
    <name type="scientific">Dichomitus squalens</name>
    <dbReference type="NCBI Taxonomy" id="114155"/>
    <lineage>
        <taxon>Eukaryota</taxon>
        <taxon>Fungi</taxon>
        <taxon>Dikarya</taxon>
        <taxon>Basidiomycota</taxon>
        <taxon>Agaricomycotina</taxon>
        <taxon>Agaricomycetes</taxon>
        <taxon>Polyporales</taxon>
        <taxon>Polyporaceae</taxon>
        <taxon>Dichomitus</taxon>
    </lineage>
</organism>
<feature type="region of interest" description="Disordered" evidence="1">
    <location>
        <begin position="325"/>
        <end position="371"/>
    </location>
</feature>
<keyword evidence="3" id="KW-0732">Signal</keyword>
<accession>A0A4Q9M4R7</accession>
<evidence type="ECO:0000256" key="3">
    <source>
        <dbReference type="SAM" id="SignalP"/>
    </source>
</evidence>
<gene>
    <name evidence="4" type="ORF">BD311DRAFT_706381</name>
</gene>
<feature type="compositionally biased region" description="Low complexity" evidence="1">
    <location>
        <begin position="325"/>
        <end position="334"/>
    </location>
</feature>
<dbReference type="Proteomes" id="UP000292957">
    <property type="component" value="Unassembled WGS sequence"/>
</dbReference>
<feature type="chain" id="PRO_5020290643" evidence="3">
    <location>
        <begin position="19"/>
        <end position="487"/>
    </location>
</feature>
<reference evidence="4" key="1">
    <citation type="submission" date="2019-01" db="EMBL/GenBank/DDBJ databases">
        <title>Draft genome sequences of three monokaryotic isolates of the white-rot basidiomycete fungus Dichomitus squalens.</title>
        <authorList>
            <consortium name="DOE Joint Genome Institute"/>
            <person name="Lopez S.C."/>
            <person name="Andreopoulos B."/>
            <person name="Pangilinan J."/>
            <person name="Lipzen A."/>
            <person name="Riley R."/>
            <person name="Ahrendt S."/>
            <person name="Ng V."/>
            <person name="Barry K."/>
            <person name="Daum C."/>
            <person name="Grigoriev I.V."/>
            <person name="Hilden K.S."/>
            <person name="Makela M.R."/>
            <person name="de Vries R.P."/>
        </authorList>
    </citation>
    <scope>NUCLEOTIDE SEQUENCE [LARGE SCALE GENOMIC DNA]</scope>
    <source>
        <strain evidence="4">OM18370.1</strain>
    </source>
</reference>
<feature type="transmembrane region" description="Helical" evidence="2">
    <location>
        <begin position="169"/>
        <end position="193"/>
    </location>
</feature>
<evidence type="ECO:0000256" key="2">
    <source>
        <dbReference type="SAM" id="Phobius"/>
    </source>
</evidence>
<keyword evidence="2" id="KW-1133">Transmembrane helix</keyword>
<evidence type="ECO:0000256" key="1">
    <source>
        <dbReference type="SAM" id="MobiDB-lite"/>
    </source>
</evidence>
<evidence type="ECO:0000313" key="4">
    <source>
        <dbReference type="EMBL" id="TBU21900.1"/>
    </source>
</evidence>